<organism evidence="1 2">
    <name type="scientific">Vitis vinifera</name>
    <name type="common">Grape</name>
    <dbReference type="NCBI Taxonomy" id="29760"/>
    <lineage>
        <taxon>Eukaryota</taxon>
        <taxon>Viridiplantae</taxon>
        <taxon>Streptophyta</taxon>
        <taxon>Embryophyta</taxon>
        <taxon>Tracheophyta</taxon>
        <taxon>Spermatophyta</taxon>
        <taxon>Magnoliopsida</taxon>
        <taxon>eudicotyledons</taxon>
        <taxon>Gunneridae</taxon>
        <taxon>Pentapetalae</taxon>
        <taxon>rosids</taxon>
        <taxon>Vitales</taxon>
        <taxon>Vitaceae</taxon>
        <taxon>Viteae</taxon>
        <taxon>Vitis</taxon>
    </lineage>
</organism>
<accession>A0A438HSL5</accession>
<gene>
    <name evidence="1" type="ORF">CK203_033649</name>
</gene>
<evidence type="ECO:0000313" key="2">
    <source>
        <dbReference type="Proteomes" id="UP000288805"/>
    </source>
</evidence>
<dbReference type="EMBL" id="QGNW01000184">
    <property type="protein sequence ID" value="RVW87457.1"/>
    <property type="molecule type" value="Genomic_DNA"/>
</dbReference>
<evidence type="ECO:0000313" key="1">
    <source>
        <dbReference type="EMBL" id="RVW87457.1"/>
    </source>
</evidence>
<comment type="caution">
    <text evidence="1">The sequence shown here is derived from an EMBL/GenBank/DDBJ whole genome shotgun (WGS) entry which is preliminary data.</text>
</comment>
<sequence length="44" mass="5160">MKLFMFQTWRTTGPIRRAKGGWTPQEDDTLRTAVAYFKGRVGRK</sequence>
<name>A0A438HSL5_VITVI</name>
<dbReference type="Proteomes" id="UP000288805">
    <property type="component" value="Unassembled WGS sequence"/>
</dbReference>
<dbReference type="AlphaFoldDB" id="A0A438HSL5"/>
<reference evidence="1 2" key="1">
    <citation type="journal article" date="2018" name="PLoS Genet.">
        <title>Population sequencing reveals clonal diversity and ancestral inbreeding in the grapevine cultivar Chardonnay.</title>
        <authorList>
            <person name="Roach M.J."/>
            <person name="Johnson D.L."/>
            <person name="Bohlmann J."/>
            <person name="van Vuuren H.J."/>
            <person name="Jones S.J."/>
            <person name="Pretorius I.S."/>
            <person name="Schmidt S.A."/>
            <person name="Borneman A.R."/>
        </authorList>
    </citation>
    <scope>NUCLEOTIDE SEQUENCE [LARGE SCALE GENOMIC DNA]</scope>
    <source>
        <strain evidence="2">cv. Chardonnay</strain>
        <tissue evidence="1">Leaf</tissue>
    </source>
</reference>
<protein>
    <submittedName>
        <fullName evidence="1">Uncharacterized protein</fullName>
    </submittedName>
</protein>
<proteinExistence type="predicted"/>